<dbReference type="SUPFAM" id="SSF53474">
    <property type="entry name" value="alpha/beta-Hydrolases"/>
    <property type="match status" value="1"/>
</dbReference>
<feature type="domain" description="DUF676" evidence="8">
    <location>
        <begin position="164"/>
        <end position="232"/>
    </location>
</feature>
<feature type="region of interest" description="Disordered" evidence="6">
    <location>
        <begin position="488"/>
        <end position="562"/>
    </location>
</feature>
<keyword evidence="10" id="KW-1185">Reference proteome</keyword>
<dbReference type="InterPro" id="IPR029058">
    <property type="entry name" value="AB_hydrolase_fold"/>
</dbReference>
<keyword evidence="4 7" id="KW-1133">Transmembrane helix</keyword>
<reference evidence="9 10" key="1">
    <citation type="journal article" date="2024" name="IMA Fungus">
        <title>Apiospora arundinis, a panoply of carbohydrate-active enzymes and secondary metabolites.</title>
        <authorList>
            <person name="Sorensen T."/>
            <person name="Petersen C."/>
            <person name="Muurmann A.T."/>
            <person name="Christiansen J.V."/>
            <person name="Brundto M.L."/>
            <person name="Overgaard C.K."/>
            <person name="Boysen A.T."/>
            <person name="Wollenberg R.D."/>
            <person name="Larsen T.O."/>
            <person name="Sorensen J.L."/>
            <person name="Nielsen K.L."/>
            <person name="Sondergaard T.E."/>
        </authorList>
    </citation>
    <scope>NUCLEOTIDE SEQUENCE [LARGE SCALE GENOMIC DNA]</scope>
    <source>
        <strain evidence="9 10">AAU 773</strain>
    </source>
</reference>
<gene>
    <name evidence="9" type="ORF">PGQ11_012628</name>
</gene>
<dbReference type="Gene3D" id="3.40.50.1820">
    <property type="entry name" value="alpha/beta hydrolase"/>
    <property type="match status" value="1"/>
</dbReference>
<dbReference type="SUPFAM" id="SSF144083">
    <property type="entry name" value="Magnesium transport protein CorA, transmembrane region"/>
    <property type="match status" value="1"/>
</dbReference>
<evidence type="ECO:0000256" key="2">
    <source>
        <dbReference type="ARBA" id="ARBA00007920"/>
    </source>
</evidence>
<evidence type="ECO:0000256" key="1">
    <source>
        <dbReference type="ARBA" id="ARBA00004141"/>
    </source>
</evidence>
<proteinExistence type="inferred from homology"/>
<dbReference type="EMBL" id="JAPCWZ010000007">
    <property type="protein sequence ID" value="KAK8856716.1"/>
    <property type="molecule type" value="Genomic_DNA"/>
</dbReference>
<evidence type="ECO:0000313" key="9">
    <source>
        <dbReference type="EMBL" id="KAK8856716.1"/>
    </source>
</evidence>
<comment type="similarity">
    <text evidence="2">Belongs to the putative lipase ROG1 family.</text>
</comment>
<feature type="compositionally biased region" description="Low complexity" evidence="6">
    <location>
        <begin position="690"/>
        <end position="699"/>
    </location>
</feature>
<comment type="caution">
    <text evidence="9">The sequence shown here is derived from an EMBL/GenBank/DDBJ whole genome shotgun (WGS) entry which is preliminary data.</text>
</comment>
<dbReference type="Gene3D" id="1.20.58.340">
    <property type="entry name" value="Magnesium transport protein CorA, transmembrane region"/>
    <property type="match status" value="1"/>
</dbReference>
<feature type="region of interest" description="Disordered" evidence="6">
    <location>
        <begin position="676"/>
        <end position="699"/>
    </location>
</feature>
<dbReference type="InterPro" id="IPR002523">
    <property type="entry name" value="MgTranspt_CorA/ZnTranspt_ZntB"/>
</dbReference>
<evidence type="ECO:0000256" key="4">
    <source>
        <dbReference type="ARBA" id="ARBA00022989"/>
    </source>
</evidence>
<keyword evidence="3 7" id="KW-0812">Transmembrane</keyword>
<evidence type="ECO:0000313" key="10">
    <source>
        <dbReference type="Proteomes" id="UP001390339"/>
    </source>
</evidence>
<evidence type="ECO:0000256" key="3">
    <source>
        <dbReference type="ARBA" id="ARBA00022692"/>
    </source>
</evidence>
<dbReference type="InterPro" id="IPR045863">
    <property type="entry name" value="CorA_TM1_TM2"/>
</dbReference>
<organism evidence="9 10">
    <name type="scientific">Apiospora arundinis</name>
    <dbReference type="NCBI Taxonomy" id="335852"/>
    <lineage>
        <taxon>Eukaryota</taxon>
        <taxon>Fungi</taxon>
        <taxon>Dikarya</taxon>
        <taxon>Ascomycota</taxon>
        <taxon>Pezizomycotina</taxon>
        <taxon>Sordariomycetes</taxon>
        <taxon>Xylariomycetidae</taxon>
        <taxon>Amphisphaeriales</taxon>
        <taxon>Apiosporaceae</taxon>
        <taxon>Apiospora</taxon>
    </lineage>
</organism>
<keyword evidence="5 7" id="KW-0472">Membrane</keyword>
<accession>A0ABR2I311</accession>
<evidence type="ECO:0000259" key="8">
    <source>
        <dbReference type="Pfam" id="PF05057"/>
    </source>
</evidence>
<dbReference type="InterPro" id="IPR050829">
    <property type="entry name" value="CorA_MIT"/>
</dbReference>
<dbReference type="PANTHER" id="PTHR47685">
    <property type="entry name" value="MAGNESIUM TRANSPORT PROTEIN CORA"/>
    <property type="match status" value="1"/>
</dbReference>
<evidence type="ECO:0000256" key="5">
    <source>
        <dbReference type="ARBA" id="ARBA00023136"/>
    </source>
</evidence>
<feature type="compositionally biased region" description="Polar residues" evidence="6">
    <location>
        <begin position="488"/>
        <end position="509"/>
    </location>
</feature>
<feature type="transmembrane region" description="Helical" evidence="7">
    <location>
        <begin position="1160"/>
        <end position="1180"/>
    </location>
</feature>
<feature type="compositionally biased region" description="Basic and acidic residues" evidence="6">
    <location>
        <begin position="983"/>
        <end position="1007"/>
    </location>
</feature>
<dbReference type="Proteomes" id="UP001390339">
    <property type="component" value="Unassembled WGS sequence"/>
</dbReference>
<protein>
    <submittedName>
        <fullName evidence="9">Ankyrin repeat protein</fullName>
    </submittedName>
</protein>
<sequence length="1286" mass="146459">MVDNEIREEHNMEAAPDKLALDDGIADFVDARVQWEASARSSLSHWDPEPGFAHVDGEIGGSGYNETKTDIIAIPCPGASPVETWMREPLPDGYFGHPTKRELESHPALKDLSGHAILSPAINRTLPMAKHLWVRQGIRREASSARVMLYRHRELREGLTLDDLAEDLLDQLHKTRDLSQNRPLFFICHSIGGLVAKLALAKASEREDMRWLIFHTHGMTFFATPHLGSSYLSMPNLRESIQDLLHLSHPWPRSITENLRLNHKHLLQVHDVFRDIASEMRIWTFYETKDSQLSGLGSSEFDEVHFSAPLASIKSSLLGSTHEQPYSLDTTHANCASFGPEHLQIMHAYLVDLAEAVVKAQSISFQTTHHPLKLGRHVRLELIGFYEDPDPESTTDVRLYVSKHQLDEFLDKGPELCLQERLNAVAAKPRRYRPQTFTSAANDGLRASALGIKSAFQGLFSSMSRPASSRSQVTEDGGRMSPEIVVTSHASARPSTADAQSQPVPTASTRRARGLTVPSLSTPGYHRPSSRSSSQSRGEEHNVDIGEANRTLSDPTGADISPRTILAQPELSSTSLLETEKQGPPTQDNGAEDQVRHAGSFYDLTAGFSRPNPNKRKFMWIHLPYNNPYWVKSIFNKLAETQHQTYSKLLRNENWVNRHVRGRHAQAHASYVKPGCDYISSEPHSPRPSSPSISGRSSPAGTTPSHLYLYLPYLHFDTYKNVIKRRKIIRRRLGLGRARPVPEDIAAEESLEMRVTWEYIGHDPPLNPRRTLDQYGYPSLRDTYARDDDQMLYKLTKERLALPKTKKRHPFGEALTTATSPASRLAMFANRITKADAMLTDDESSSLDDEDEILDGNLLMVDQLWLWAVDMTTLTTFFPKRESHPSEGPMFQQADLRNSVYNELNGDLTGRCDNALDLAAFTALHAVTVLLDRTSHRDLEIFRIFEEALGVLTERMTFSLKRFRMQSFRDRMSDESDNTSELEDNRTESIKKRHRREIEQAERENRENTSALLELRDMDDELTTMENLFLTQRAALTHMRDIYDRPELRPHTVHGRAYLDEALLRLDEYGQQVAGMRHRIEATRNDYEKLLEMVQRQAQVDEVRWSRLQTELASTQNLSVMIFTTFTVIFLPLSFFTSLFGMNTQEWGGADDNFVSLRTIGAISLPASAFLVALSLVAAFSSRVQSAFKYLFRHARTGVEGVKHQLGRMLPRASKEAKQRRVKLKEDREKELKRKREREYDFWETVRRERRSEYQIPDLNRKGASRRRLEGEALGYVIGRKRNGNY</sequence>
<evidence type="ECO:0000256" key="6">
    <source>
        <dbReference type="SAM" id="MobiDB-lite"/>
    </source>
</evidence>
<feature type="region of interest" description="Disordered" evidence="6">
    <location>
        <begin position="971"/>
        <end position="1008"/>
    </location>
</feature>
<dbReference type="Pfam" id="PF01544">
    <property type="entry name" value="CorA"/>
    <property type="match status" value="1"/>
</dbReference>
<evidence type="ECO:0000256" key="7">
    <source>
        <dbReference type="SAM" id="Phobius"/>
    </source>
</evidence>
<name>A0ABR2I311_9PEZI</name>
<dbReference type="InterPro" id="IPR007751">
    <property type="entry name" value="DUF676_lipase-like"/>
</dbReference>
<feature type="transmembrane region" description="Helical" evidence="7">
    <location>
        <begin position="1118"/>
        <end position="1140"/>
    </location>
</feature>
<dbReference type="PANTHER" id="PTHR47685:SF1">
    <property type="entry name" value="MAGNESIUM TRANSPORT PROTEIN CORA"/>
    <property type="match status" value="1"/>
</dbReference>
<dbReference type="Pfam" id="PF05057">
    <property type="entry name" value="DUF676"/>
    <property type="match status" value="1"/>
</dbReference>
<comment type="subcellular location">
    <subcellularLocation>
        <location evidence="1">Membrane</location>
        <topology evidence="1">Multi-pass membrane protein</topology>
    </subcellularLocation>
</comment>